<dbReference type="InterPro" id="IPR001314">
    <property type="entry name" value="Peptidase_S1A"/>
</dbReference>
<dbReference type="Gene3D" id="3.30.70.3490">
    <property type="match status" value="1"/>
</dbReference>
<dbReference type="PROSITE" id="PS00134">
    <property type="entry name" value="TRYPSIN_HIS"/>
    <property type="match status" value="1"/>
</dbReference>
<dbReference type="SUPFAM" id="SSF50494">
    <property type="entry name" value="Trypsin-like serine proteases"/>
    <property type="match status" value="1"/>
</dbReference>
<dbReference type="Pfam" id="PF00169">
    <property type="entry name" value="PH"/>
    <property type="match status" value="1"/>
</dbReference>
<proteinExistence type="inferred from homology"/>
<dbReference type="InterPro" id="IPR000648">
    <property type="entry name" value="Oxysterol-bd"/>
</dbReference>
<dbReference type="InterPro" id="IPR037239">
    <property type="entry name" value="OSBP_sf"/>
</dbReference>
<evidence type="ECO:0000256" key="2">
    <source>
        <dbReference type="ARBA" id="ARBA00022448"/>
    </source>
</evidence>
<evidence type="ECO:0000313" key="10">
    <source>
        <dbReference type="Proteomes" id="UP000682733"/>
    </source>
</evidence>
<dbReference type="GO" id="GO:0006508">
    <property type="term" value="P:proteolysis"/>
    <property type="evidence" value="ECO:0007669"/>
    <property type="project" value="InterPro"/>
</dbReference>
<dbReference type="InterPro" id="IPR001849">
    <property type="entry name" value="PH_domain"/>
</dbReference>
<dbReference type="GO" id="GO:0005829">
    <property type="term" value="C:cytosol"/>
    <property type="evidence" value="ECO:0007669"/>
    <property type="project" value="TreeGrafter"/>
</dbReference>
<dbReference type="InterPro" id="IPR011993">
    <property type="entry name" value="PH-like_dom_sf"/>
</dbReference>
<dbReference type="SUPFAM" id="SSF144000">
    <property type="entry name" value="Oxysterol-binding protein-like"/>
    <property type="match status" value="2"/>
</dbReference>
<dbReference type="InterPro" id="IPR001254">
    <property type="entry name" value="Trypsin_dom"/>
</dbReference>
<dbReference type="GO" id="GO:0004252">
    <property type="term" value="F:serine-type endopeptidase activity"/>
    <property type="evidence" value="ECO:0007669"/>
    <property type="project" value="InterPro"/>
</dbReference>
<keyword evidence="5" id="KW-1015">Disulfide bond</keyword>
<evidence type="ECO:0000256" key="6">
    <source>
        <dbReference type="SAM" id="MobiDB-lite"/>
    </source>
</evidence>
<dbReference type="InterPro" id="IPR009003">
    <property type="entry name" value="Peptidase_S1_PA"/>
</dbReference>
<keyword evidence="2" id="KW-0813">Transport</keyword>
<keyword evidence="3" id="KW-0445">Lipid transport</keyword>
<feature type="region of interest" description="Disordered" evidence="6">
    <location>
        <begin position="214"/>
        <end position="243"/>
    </location>
</feature>
<gene>
    <name evidence="8" type="ORF">OVA965_LOCUS6874</name>
    <name evidence="9" type="ORF">TMI583_LOCUS6870</name>
</gene>
<dbReference type="CDD" id="cd00190">
    <property type="entry name" value="Tryp_SPc"/>
    <property type="match status" value="1"/>
</dbReference>
<organism evidence="9 10">
    <name type="scientific">Didymodactylos carnosus</name>
    <dbReference type="NCBI Taxonomy" id="1234261"/>
    <lineage>
        <taxon>Eukaryota</taxon>
        <taxon>Metazoa</taxon>
        <taxon>Spiralia</taxon>
        <taxon>Gnathifera</taxon>
        <taxon>Rotifera</taxon>
        <taxon>Eurotatoria</taxon>
        <taxon>Bdelloidea</taxon>
        <taxon>Philodinida</taxon>
        <taxon>Philodinidae</taxon>
        <taxon>Didymodactylos</taxon>
    </lineage>
</organism>
<dbReference type="PROSITE" id="PS50240">
    <property type="entry name" value="TRYPSIN_DOM"/>
    <property type="match status" value="1"/>
</dbReference>
<dbReference type="PANTHER" id="PTHR10972">
    <property type="entry name" value="OXYSTEROL-BINDING PROTEIN-RELATED"/>
    <property type="match status" value="1"/>
</dbReference>
<dbReference type="InterPro" id="IPR018114">
    <property type="entry name" value="TRYPSIN_HIS"/>
</dbReference>
<dbReference type="Proteomes" id="UP000682733">
    <property type="component" value="Unassembled WGS sequence"/>
</dbReference>
<feature type="region of interest" description="Disordered" evidence="6">
    <location>
        <begin position="1"/>
        <end position="27"/>
    </location>
</feature>
<dbReference type="Pfam" id="PF01237">
    <property type="entry name" value="Oxysterol_BP"/>
    <property type="match status" value="1"/>
</dbReference>
<dbReference type="FunFam" id="2.30.29.30:FF:000030">
    <property type="entry name" value="Oxysterol-binding protein"/>
    <property type="match status" value="1"/>
</dbReference>
<feature type="domain" description="Peptidase S1" evidence="7">
    <location>
        <begin position="393"/>
        <end position="577"/>
    </location>
</feature>
<dbReference type="Gene3D" id="2.40.10.10">
    <property type="entry name" value="Trypsin-like serine proteases"/>
    <property type="match status" value="2"/>
</dbReference>
<dbReference type="Gene3D" id="2.30.29.30">
    <property type="entry name" value="Pleckstrin-homology domain (PH domain)/Phosphotyrosine-binding domain (PTB)"/>
    <property type="match status" value="1"/>
</dbReference>
<dbReference type="EMBL" id="CAJOBA010002122">
    <property type="protein sequence ID" value="CAF3630821.1"/>
    <property type="molecule type" value="Genomic_DNA"/>
</dbReference>
<name>A0A8S2HJC1_9BILA</name>
<dbReference type="SMART" id="SM00020">
    <property type="entry name" value="Tryp_SPc"/>
    <property type="match status" value="1"/>
</dbReference>
<evidence type="ECO:0000259" key="7">
    <source>
        <dbReference type="PROSITE" id="PS50240"/>
    </source>
</evidence>
<comment type="caution">
    <text evidence="9">The sequence shown here is derived from an EMBL/GenBank/DDBJ whole genome shotgun (WGS) entry which is preliminary data.</text>
</comment>
<dbReference type="EMBL" id="CAJNOK010002122">
    <property type="protein sequence ID" value="CAF0845548.1"/>
    <property type="molecule type" value="Genomic_DNA"/>
</dbReference>
<comment type="similarity">
    <text evidence="1">Belongs to the OSBP family.</text>
</comment>
<protein>
    <recommendedName>
        <fullName evidence="7">Peptidase S1 domain-containing protein</fullName>
    </recommendedName>
</protein>
<evidence type="ECO:0000313" key="8">
    <source>
        <dbReference type="EMBL" id="CAF0845548.1"/>
    </source>
</evidence>
<feature type="compositionally biased region" description="Basic and acidic residues" evidence="6">
    <location>
        <begin position="865"/>
        <end position="876"/>
    </location>
</feature>
<dbReference type="GO" id="GO:0015485">
    <property type="term" value="F:cholesterol binding"/>
    <property type="evidence" value="ECO:0007669"/>
    <property type="project" value="TreeGrafter"/>
</dbReference>
<evidence type="ECO:0000256" key="3">
    <source>
        <dbReference type="ARBA" id="ARBA00023055"/>
    </source>
</evidence>
<dbReference type="AlphaFoldDB" id="A0A8S2HJC1"/>
<keyword evidence="4" id="KW-0446">Lipid-binding</keyword>
<dbReference type="PRINTS" id="PR00722">
    <property type="entry name" value="CHYMOTRYPSIN"/>
</dbReference>
<dbReference type="Gene3D" id="2.40.160.120">
    <property type="match status" value="1"/>
</dbReference>
<dbReference type="Gene3D" id="1.10.287.2720">
    <property type="match status" value="1"/>
</dbReference>
<evidence type="ECO:0000256" key="1">
    <source>
        <dbReference type="ARBA" id="ARBA00008842"/>
    </source>
</evidence>
<dbReference type="InterPro" id="IPR043504">
    <property type="entry name" value="Peptidase_S1_PA_chymotrypsin"/>
</dbReference>
<dbReference type="PANTHER" id="PTHR10972:SF102">
    <property type="entry name" value="OXYSTEROL-BINDING PROTEIN"/>
    <property type="match status" value="1"/>
</dbReference>
<evidence type="ECO:0000256" key="5">
    <source>
        <dbReference type="ARBA" id="ARBA00023157"/>
    </source>
</evidence>
<evidence type="ECO:0000313" key="9">
    <source>
        <dbReference type="EMBL" id="CAF3630821.1"/>
    </source>
</evidence>
<dbReference type="SMART" id="SM00233">
    <property type="entry name" value="PH"/>
    <property type="match status" value="1"/>
</dbReference>
<dbReference type="Proteomes" id="UP000677228">
    <property type="component" value="Unassembled WGS sequence"/>
</dbReference>
<dbReference type="GO" id="GO:0016020">
    <property type="term" value="C:membrane"/>
    <property type="evidence" value="ECO:0007669"/>
    <property type="project" value="TreeGrafter"/>
</dbReference>
<feature type="region of interest" description="Disordered" evidence="6">
    <location>
        <begin position="852"/>
        <end position="876"/>
    </location>
</feature>
<dbReference type="SUPFAM" id="SSF50729">
    <property type="entry name" value="PH domain-like"/>
    <property type="match status" value="1"/>
</dbReference>
<dbReference type="GO" id="GO:0006869">
    <property type="term" value="P:lipid transport"/>
    <property type="evidence" value="ECO:0007669"/>
    <property type="project" value="UniProtKB-KW"/>
</dbReference>
<dbReference type="Pfam" id="PF00089">
    <property type="entry name" value="Trypsin"/>
    <property type="match status" value="1"/>
</dbReference>
<feature type="compositionally biased region" description="Polar residues" evidence="6">
    <location>
        <begin position="229"/>
        <end position="239"/>
    </location>
</feature>
<accession>A0A8S2HJC1</accession>
<dbReference type="FunFam" id="1.10.287.2720:FF:000002">
    <property type="entry name" value="Oxysterol-binding protein"/>
    <property type="match status" value="1"/>
</dbReference>
<evidence type="ECO:0000256" key="4">
    <source>
        <dbReference type="ARBA" id="ARBA00023121"/>
    </source>
</evidence>
<sequence>MKTSPPSQHSESIHSLADETSLHSGSFHSNLNEQIKSEEFPSDLSMKLINSSNVNKPSNTFDSLGSNSDLSTSMDRTRYSYKAQKQNYLTEKKRITNELVAVLRDSPVIVLADWLKVRGTLRDWTKLWVILKPGLLLLYKRPQEKNSVWVGTVVLNSCQVIQRPSKKHGFCFKIFHPLEKSIWSARGPNGEAVGALTFPLPMTHLIFRASDENTDLDEGDRMSDVSAESKATGSTSHSETSLEKLDECETKHEETYYIAAPPEEMGEVRPGMDLSKVVLPTFILEPRSFLEKLSDYYHHADLLEEAIHSSDPYTRMKTVVKFYLSGFYKKPKGLKKPYNPVIGELYRCYWYHSKSDSKTFYISEQALYSVWFVECINNKQQCGQMKSFFDSKIVGGNRASRYAWPWQAVINVQGQFTCGGTLIDVRHVVTAAHCISGVSSVPSDYTVRVGAHNIDSNSNDYTGIAYQVVRLFVNERFRDVEYGYDIAILRLQYAVPLSDFVNIICLPTPSYPTPDYTSVIITGFGVTSENGVLPNTLQQANIQVLPDCVDAYDNFNNDRQICAGLSAGGRDTCQGDSISHHPPVNAFYISNRKEGFCVQGTILARSKFYGNSVSAILDGSARLTLLNQGEDYSMTLPYANCKGILIGKLQMELGGRVQIICEKTRYSAEIDFRLKPFIGGNELTNQVEGKIKLGKETLATIIGHWDDQIDIIDKATSTRSVLWKVNPSVVKSRLKRFVVPIEQQNDNESEKQNDQNLATEEKTLVEEQQRKQLKELKATGNEWKPHMFTLDPVSKEWIYLHADLRPWDSYNDIVQYESNFIISTKQRHHAPLYTSGASRSGSMADATATATSNMIRGPSPSLVRKRSDSVRHDKNDNDLVVNNRRISNHLRRGSHDDNSDNSYGKYFDNELEKINRRVTRNEDTIHDLKLRLDNQFGTNHQLINSLLSPHSINYKY</sequence>
<reference evidence="9" key="1">
    <citation type="submission" date="2021-02" db="EMBL/GenBank/DDBJ databases">
        <authorList>
            <person name="Nowell W R."/>
        </authorList>
    </citation>
    <scope>NUCLEOTIDE SEQUENCE</scope>
</reference>
<dbReference type="GO" id="GO:0032541">
    <property type="term" value="C:cortical endoplasmic reticulum"/>
    <property type="evidence" value="ECO:0007669"/>
    <property type="project" value="TreeGrafter"/>
</dbReference>
<feature type="compositionally biased region" description="Polar residues" evidence="6">
    <location>
        <begin position="1"/>
        <end position="10"/>
    </location>
</feature>
<dbReference type="FunFam" id="2.40.10.10:FF:000068">
    <property type="entry name" value="transmembrane protease serine 2"/>
    <property type="match status" value="1"/>
</dbReference>